<name>A0A0F9A321_9ZZZZ</name>
<proteinExistence type="predicted"/>
<organism evidence="2">
    <name type="scientific">marine sediment metagenome</name>
    <dbReference type="NCBI Taxonomy" id="412755"/>
    <lineage>
        <taxon>unclassified sequences</taxon>
        <taxon>metagenomes</taxon>
        <taxon>ecological metagenomes</taxon>
    </lineage>
</organism>
<dbReference type="EMBL" id="LAZR01060012">
    <property type="protein sequence ID" value="KKK66576.1"/>
    <property type="molecule type" value="Genomic_DNA"/>
</dbReference>
<feature type="region of interest" description="Disordered" evidence="1">
    <location>
        <begin position="80"/>
        <end position="108"/>
    </location>
</feature>
<gene>
    <name evidence="2" type="ORF">LCGC14_2962710</name>
</gene>
<sequence>MPSLLPITPRARGRCCVCGEGRAIDCDTCGTLVCPNCRFSKHLCEGAHALYTECKPCRYQRSAWENELDSNKQFRRWYGGRKHEPAAEHRSEAAVLRKAKRDKERMNQ</sequence>
<protein>
    <submittedName>
        <fullName evidence="2">Uncharacterized protein</fullName>
    </submittedName>
</protein>
<evidence type="ECO:0000313" key="2">
    <source>
        <dbReference type="EMBL" id="KKK66576.1"/>
    </source>
</evidence>
<comment type="caution">
    <text evidence="2">The sequence shown here is derived from an EMBL/GenBank/DDBJ whole genome shotgun (WGS) entry which is preliminary data.</text>
</comment>
<feature type="compositionally biased region" description="Basic and acidic residues" evidence="1">
    <location>
        <begin position="81"/>
        <end position="92"/>
    </location>
</feature>
<reference evidence="2" key="1">
    <citation type="journal article" date="2015" name="Nature">
        <title>Complex archaea that bridge the gap between prokaryotes and eukaryotes.</title>
        <authorList>
            <person name="Spang A."/>
            <person name="Saw J.H."/>
            <person name="Jorgensen S.L."/>
            <person name="Zaremba-Niedzwiedzka K."/>
            <person name="Martijn J."/>
            <person name="Lind A.E."/>
            <person name="van Eijk R."/>
            <person name="Schleper C."/>
            <person name="Guy L."/>
            <person name="Ettema T.J."/>
        </authorList>
    </citation>
    <scope>NUCLEOTIDE SEQUENCE</scope>
</reference>
<dbReference type="AlphaFoldDB" id="A0A0F9A321"/>
<evidence type="ECO:0000256" key="1">
    <source>
        <dbReference type="SAM" id="MobiDB-lite"/>
    </source>
</evidence>
<accession>A0A0F9A321</accession>